<sequence>MAPLRWLRENSWVSRSSAAGQRDQGAHRARAPAAEPSVSGVRLSILVQLLDEATALSRWDGPARPWLAPPSRRAAGQPLTTADVWLEVILPRIEHSAAPFSHLVPALSRGPAQALVSHAWECPFADLVAACDAAAELGDDPLLHLELLELPLRAPRAQRRPAGWWTDGLRRALGKVRCLLVVAAPAAPQQDAGGGAGARSAPPCELPVLAHRGPWIEPAALARARCLFEIATAAEAGARVLLLLPPPAERGFRSSLSGLYTMSSPSPLGGHYGAACRALADGASLEAAHARPPAWPEDDDEAGDVIDAARARPGGLVAADARVRVAVRRWLATVSALALEREGAADALRAARVTTALLDAGELAAASRLCAHTVAALREPPPTRAEASSPVAAVLRLAHVARGRGHDAEARALADAALAHVHCALGPAHERALGASASVAAIFRATRASIELSV</sequence>
<keyword evidence="2" id="KW-1185">Reference proteome</keyword>
<name>A0A8J6C7B7_DIALT</name>
<protein>
    <submittedName>
        <fullName evidence="1">Uncharacterized protein</fullName>
    </submittedName>
</protein>
<evidence type="ECO:0000313" key="2">
    <source>
        <dbReference type="Proteomes" id="UP000751190"/>
    </source>
</evidence>
<dbReference type="AlphaFoldDB" id="A0A8J6C7B7"/>
<comment type="caution">
    <text evidence="1">The sequence shown here is derived from an EMBL/GenBank/DDBJ whole genome shotgun (WGS) entry which is preliminary data.</text>
</comment>
<organism evidence="1 2">
    <name type="scientific">Diacronema lutheri</name>
    <name type="common">Unicellular marine alga</name>
    <name type="synonym">Monochrysis lutheri</name>
    <dbReference type="NCBI Taxonomy" id="2081491"/>
    <lineage>
        <taxon>Eukaryota</taxon>
        <taxon>Haptista</taxon>
        <taxon>Haptophyta</taxon>
        <taxon>Pavlovophyceae</taxon>
        <taxon>Pavlovales</taxon>
        <taxon>Pavlovaceae</taxon>
        <taxon>Diacronema</taxon>
    </lineage>
</organism>
<dbReference type="EMBL" id="JAGTXO010000068">
    <property type="protein sequence ID" value="KAG8457523.1"/>
    <property type="molecule type" value="Genomic_DNA"/>
</dbReference>
<gene>
    <name evidence="1" type="ORF">KFE25_004159</name>
</gene>
<proteinExistence type="predicted"/>
<evidence type="ECO:0000313" key="1">
    <source>
        <dbReference type="EMBL" id="KAG8457523.1"/>
    </source>
</evidence>
<dbReference type="Proteomes" id="UP000751190">
    <property type="component" value="Unassembled WGS sequence"/>
</dbReference>
<reference evidence="1" key="1">
    <citation type="submission" date="2021-05" db="EMBL/GenBank/DDBJ databases">
        <title>The genome of the haptophyte Pavlova lutheri (Diacronema luteri, Pavlovales) - a model for lipid biosynthesis in eukaryotic algae.</title>
        <authorList>
            <person name="Hulatt C.J."/>
            <person name="Posewitz M.C."/>
        </authorList>
    </citation>
    <scope>NUCLEOTIDE SEQUENCE</scope>
    <source>
        <strain evidence="1">NIVA-4/92</strain>
    </source>
</reference>
<accession>A0A8J6C7B7</accession>